<protein>
    <submittedName>
        <fullName evidence="1">Uncharacterized protein</fullName>
    </submittedName>
</protein>
<organism evidence="1">
    <name type="scientific">Sesamum angustifolium</name>
    <dbReference type="NCBI Taxonomy" id="2727405"/>
    <lineage>
        <taxon>Eukaryota</taxon>
        <taxon>Viridiplantae</taxon>
        <taxon>Streptophyta</taxon>
        <taxon>Embryophyta</taxon>
        <taxon>Tracheophyta</taxon>
        <taxon>Spermatophyta</taxon>
        <taxon>Magnoliopsida</taxon>
        <taxon>eudicotyledons</taxon>
        <taxon>Gunneridae</taxon>
        <taxon>Pentapetalae</taxon>
        <taxon>asterids</taxon>
        <taxon>lamiids</taxon>
        <taxon>Lamiales</taxon>
        <taxon>Pedaliaceae</taxon>
        <taxon>Sesamum</taxon>
    </lineage>
</organism>
<comment type="caution">
    <text evidence="1">The sequence shown here is derived from an EMBL/GenBank/DDBJ whole genome shotgun (WGS) entry which is preliminary data.</text>
</comment>
<gene>
    <name evidence="1" type="ORF">Sangu_2666700</name>
</gene>
<reference evidence="1" key="1">
    <citation type="submission" date="2020-06" db="EMBL/GenBank/DDBJ databases">
        <authorList>
            <person name="Li T."/>
            <person name="Hu X."/>
            <person name="Zhang T."/>
            <person name="Song X."/>
            <person name="Zhang H."/>
            <person name="Dai N."/>
            <person name="Sheng W."/>
            <person name="Hou X."/>
            <person name="Wei L."/>
        </authorList>
    </citation>
    <scope>NUCLEOTIDE SEQUENCE</scope>
    <source>
        <strain evidence="1">G01</strain>
        <tissue evidence="1">Leaf</tissue>
    </source>
</reference>
<accession>A0AAW2J1J8</accession>
<dbReference type="EMBL" id="JACGWK010001457">
    <property type="protein sequence ID" value="KAL0288255.1"/>
    <property type="molecule type" value="Genomic_DNA"/>
</dbReference>
<name>A0AAW2J1J8_9LAMI</name>
<dbReference type="AlphaFoldDB" id="A0AAW2J1J8"/>
<evidence type="ECO:0000313" key="1">
    <source>
        <dbReference type="EMBL" id="KAL0288255.1"/>
    </source>
</evidence>
<proteinExistence type="predicted"/>
<reference evidence="1" key="2">
    <citation type="journal article" date="2024" name="Plant">
        <title>Genomic evolution and insights into agronomic trait innovations of Sesamum species.</title>
        <authorList>
            <person name="Miao H."/>
            <person name="Wang L."/>
            <person name="Qu L."/>
            <person name="Liu H."/>
            <person name="Sun Y."/>
            <person name="Le M."/>
            <person name="Wang Q."/>
            <person name="Wei S."/>
            <person name="Zheng Y."/>
            <person name="Lin W."/>
            <person name="Duan Y."/>
            <person name="Cao H."/>
            <person name="Xiong S."/>
            <person name="Wang X."/>
            <person name="Wei L."/>
            <person name="Li C."/>
            <person name="Ma Q."/>
            <person name="Ju M."/>
            <person name="Zhao R."/>
            <person name="Li G."/>
            <person name="Mu C."/>
            <person name="Tian Q."/>
            <person name="Mei H."/>
            <person name="Zhang T."/>
            <person name="Gao T."/>
            <person name="Zhang H."/>
        </authorList>
    </citation>
    <scope>NUCLEOTIDE SEQUENCE</scope>
    <source>
        <strain evidence="1">G01</strain>
    </source>
</reference>
<sequence length="76" mass="8797">MELFALMRGVEWCRWQSGGSSGWRRKSRKKMAAILGRKIEVEAASDGASERGSRYARHGCVDRRTRETVGWRRRRG</sequence>